<evidence type="ECO:0000256" key="2">
    <source>
        <dbReference type="ARBA" id="ARBA00010190"/>
    </source>
</evidence>
<evidence type="ECO:0000256" key="8">
    <source>
        <dbReference type="HAMAP-Rule" id="MF_00137"/>
    </source>
</evidence>
<dbReference type="Gene3D" id="3.30.200.20">
    <property type="entry name" value="Phosphorylase Kinase, domain 1"/>
    <property type="match status" value="1"/>
</dbReference>
<comment type="similarity">
    <text evidence="2 8">Belongs to the SAICAR synthetase family.</text>
</comment>
<evidence type="ECO:0000256" key="3">
    <source>
        <dbReference type="ARBA" id="ARBA00022598"/>
    </source>
</evidence>
<comment type="pathway">
    <text evidence="1 8">Purine metabolism; IMP biosynthesis via de novo pathway; 5-amino-1-(5-phospho-D-ribosyl)imidazole-4-carboxamide from 5-amino-1-(5-phospho-D-ribosyl)imidazole-4-carboxylate: step 1/2.</text>
</comment>
<protein>
    <recommendedName>
        <fullName evidence="8">Phosphoribosylaminoimidazole-succinocarboxamide synthase</fullName>
        <ecNumber evidence="8">6.3.2.6</ecNumber>
    </recommendedName>
    <alternativeName>
        <fullName evidence="8">SAICAR synthetase</fullName>
    </alternativeName>
</protein>
<evidence type="ECO:0000256" key="6">
    <source>
        <dbReference type="ARBA" id="ARBA00022840"/>
    </source>
</evidence>
<name>A0A937DLW6_9HYPH</name>
<dbReference type="Pfam" id="PF01259">
    <property type="entry name" value="SAICAR_synt"/>
    <property type="match status" value="1"/>
</dbReference>
<evidence type="ECO:0000256" key="4">
    <source>
        <dbReference type="ARBA" id="ARBA00022741"/>
    </source>
</evidence>
<dbReference type="Gene3D" id="3.30.470.20">
    <property type="entry name" value="ATP-grasp fold, B domain"/>
    <property type="match status" value="1"/>
</dbReference>
<gene>
    <name evidence="8" type="primary">purC</name>
    <name evidence="10" type="ORF">EU981_02775</name>
</gene>
<dbReference type="CDD" id="cd01415">
    <property type="entry name" value="SAICAR_synt_PurC"/>
    <property type="match status" value="1"/>
</dbReference>
<keyword evidence="6 8" id="KW-0067">ATP-binding</keyword>
<keyword evidence="5 8" id="KW-0658">Purine biosynthesis</keyword>
<keyword evidence="4 8" id="KW-0547">Nucleotide-binding</keyword>
<accession>A0A937DLW6</accession>
<dbReference type="Proteomes" id="UP000736856">
    <property type="component" value="Unassembled WGS sequence"/>
</dbReference>
<evidence type="ECO:0000256" key="1">
    <source>
        <dbReference type="ARBA" id="ARBA00004672"/>
    </source>
</evidence>
<dbReference type="GO" id="GO:0005524">
    <property type="term" value="F:ATP binding"/>
    <property type="evidence" value="ECO:0007669"/>
    <property type="project" value="UniProtKB-KW"/>
</dbReference>
<reference evidence="10" key="1">
    <citation type="submission" date="2019-02" db="EMBL/GenBank/DDBJ databases">
        <title>A novel Candidatus Liberibacter species associated with the New Zealand native fuchsia psyllid, Ctenarytaina fuchsiae.</title>
        <authorList>
            <person name="Thompson S.M."/>
            <person name="Jorgensen N."/>
            <person name="David C."/>
            <person name="Bulman S.R."/>
            <person name="Smith G.R."/>
        </authorList>
    </citation>
    <scope>NUCLEOTIDE SEQUENCE</scope>
    <source>
        <strain evidence="10">Oxford</strain>
    </source>
</reference>
<dbReference type="PANTHER" id="PTHR43599">
    <property type="entry name" value="MULTIFUNCTIONAL PROTEIN ADE2"/>
    <property type="match status" value="1"/>
</dbReference>
<evidence type="ECO:0000256" key="5">
    <source>
        <dbReference type="ARBA" id="ARBA00022755"/>
    </source>
</evidence>
<dbReference type="InterPro" id="IPR028923">
    <property type="entry name" value="SAICAR_synt/ADE2_N"/>
</dbReference>
<evidence type="ECO:0000259" key="9">
    <source>
        <dbReference type="Pfam" id="PF01259"/>
    </source>
</evidence>
<dbReference type="GO" id="GO:0006189">
    <property type="term" value="P:'de novo' IMP biosynthetic process"/>
    <property type="evidence" value="ECO:0007669"/>
    <property type="project" value="UniProtKB-UniRule"/>
</dbReference>
<evidence type="ECO:0000313" key="11">
    <source>
        <dbReference type="Proteomes" id="UP000736856"/>
    </source>
</evidence>
<dbReference type="EMBL" id="SEOL01000004">
    <property type="protein sequence ID" value="MBL0848999.1"/>
    <property type="molecule type" value="Genomic_DNA"/>
</dbReference>
<dbReference type="AlphaFoldDB" id="A0A937DLW6"/>
<feature type="domain" description="SAICAR synthetase/ADE2 N-terminal" evidence="9">
    <location>
        <begin position="7"/>
        <end position="235"/>
    </location>
</feature>
<dbReference type="GO" id="GO:0009236">
    <property type="term" value="P:cobalamin biosynthetic process"/>
    <property type="evidence" value="ECO:0007669"/>
    <property type="project" value="InterPro"/>
</dbReference>
<dbReference type="PANTHER" id="PTHR43599:SF3">
    <property type="entry name" value="SI:DKEY-6E2.2"/>
    <property type="match status" value="1"/>
</dbReference>
<dbReference type="SUPFAM" id="SSF56104">
    <property type="entry name" value="SAICAR synthase-like"/>
    <property type="match status" value="1"/>
</dbReference>
<organism evidence="10 11">
    <name type="scientific">Candidatus Liberibacter ctenarytainae</name>
    <dbReference type="NCBI Taxonomy" id="2020335"/>
    <lineage>
        <taxon>Bacteria</taxon>
        <taxon>Pseudomonadati</taxon>
        <taxon>Pseudomonadota</taxon>
        <taxon>Alphaproteobacteria</taxon>
        <taxon>Hyphomicrobiales</taxon>
        <taxon>Rhizobiaceae</taxon>
        <taxon>Liberibacter</taxon>
    </lineage>
</organism>
<dbReference type="InterPro" id="IPR050089">
    <property type="entry name" value="SAICAR_synthetase"/>
</dbReference>
<comment type="caution">
    <text evidence="10">The sequence shown here is derived from an EMBL/GenBank/DDBJ whole genome shotgun (WGS) entry which is preliminary data.</text>
</comment>
<dbReference type="GO" id="GO:0005829">
    <property type="term" value="C:cytosol"/>
    <property type="evidence" value="ECO:0007669"/>
    <property type="project" value="TreeGrafter"/>
</dbReference>
<dbReference type="HAMAP" id="MF_00137">
    <property type="entry name" value="SAICAR_synth"/>
    <property type="match status" value="1"/>
</dbReference>
<sequence>MKHRNPICEGKAKIIYEGPEPGTLVQFFKDDVLPNDKENCTALNGKGVLNNKISEYIFLQLNKIGIPNHFIRRLDTRQQLIQESEMIPLRVVVRNTVAGSFAKRLGIQEGLSLPRSIVEFYYKSTLLNDPLVTEEHITTFNWANQVELEDITSLSVRINDFMTGLFLGIGIHLVDFSIEYGRLLDSDTMRIILADEIVPDCCRLWDMKTQEENNKKRFGRNSDQSLEGYSEIARRLGIFRKSDPALSPIHISTQKITRGD</sequence>
<keyword evidence="3 8" id="KW-0436">Ligase</keyword>
<dbReference type="InterPro" id="IPR033934">
    <property type="entry name" value="SAICAR_synt_PurC"/>
</dbReference>
<evidence type="ECO:0000256" key="7">
    <source>
        <dbReference type="ARBA" id="ARBA00048475"/>
    </source>
</evidence>
<dbReference type="EC" id="6.3.2.6" evidence="8"/>
<proteinExistence type="inferred from homology"/>
<evidence type="ECO:0000313" key="10">
    <source>
        <dbReference type="EMBL" id="MBL0848999.1"/>
    </source>
</evidence>
<comment type="catalytic activity">
    <reaction evidence="7 8">
        <text>5-amino-1-(5-phospho-D-ribosyl)imidazole-4-carboxylate + L-aspartate + ATP = (2S)-2-[5-amino-1-(5-phospho-beta-D-ribosyl)imidazole-4-carboxamido]succinate + ADP + phosphate + 2 H(+)</text>
        <dbReference type="Rhea" id="RHEA:22628"/>
        <dbReference type="ChEBI" id="CHEBI:15378"/>
        <dbReference type="ChEBI" id="CHEBI:29991"/>
        <dbReference type="ChEBI" id="CHEBI:30616"/>
        <dbReference type="ChEBI" id="CHEBI:43474"/>
        <dbReference type="ChEBI" id="CHEBI:58443"/>
        <dbReference type="ChEBI" id="CHEBI:77657"/>
        <dbReference type="ChEBI" id="CHEBI:456216"/>
        <dbReference type="EC" id="6.3.2.6"/>
    </reaction>
</comment>
<dbReference type="GO" id="GO:0004639">
    <property type="term" value="F:phosphoribosylaminoimidazolesuccinocarboxamide synthase activity"/>
    <property type="evidence" value="ECO:0007669"/>
    <property type="project" value="UniProtKB-UniRule"/>
</dbReference>